<keyword evidence="1 2" id="KW-0238">DNA-binding</keyword>
<dbReference type="Pfam" id="PF17938">
    <property type="entry name" value="TetR_C_29"/>
    <property type="match status" value="1"/>
</dbReference>
<dbReference type="Gene3D" id="1.10.357.10">
    <property type="entry name" value="Tetracycline Repressor, domain 2"/>
    <property type="match status" value="1"/>
</dbReference>
<dbReference type="InterPro" id="IPR041474">
    <property type="entry name" value="NicS_C"/>
</dbReference>
<dbReference type="PRINTS" id="PR00455">
    <property type="entry name" value="HTHTETR"/>
</dbReference>
<keyword evidence="5" id="KW-1185">Reference proteome</keyword>
<dbReference type="SUPFAM" id="SSF48498">
    <property type="entry name" value="Tetracyclin repressor-like, C-terminal domain"/>
    <property type="match status" value="1"/>
</dbReference>
<evidence type="ECO:0000256" key="2">
    <source>
        <dbReference type="PROSITE-ProRule" id="PRU00335"/>
    </source>
</evidence>
<dbReference type="GO" id="GO:0003677">
    <property type="term" value="F:DNA binding"/>
    <property type="evidence" value="ECO:0007669"/>
    <property type="project" value="UniProtKB-UniRule"/>
</dbReference>
<dbReference type="InterPro" id="IPR009057">
    <property type="entry name" value="Homeodomain-like_sf"/>
</dbReference>
<evidence type="ECO:0000313" key="5">
    <source>
        <dbReference type="Proteomes" id="UP000256373"/>
    </source>
</evidence>
<evidence type="ECO:0000259" key="3">
    <source>
        <dbReference type="PROSITE" id="PS50977"/>
    </source>
</evidence>
<name>A0A3D8Y2Q2_9BACT</name>
<sequence length="212" mass="24807">MEYSAKQLQIIAVAEKLFSKKGFEGTSVRDIAEVAEVNVSMISYYFGSKDKLIEALFELRITESRLRIEHILLLEDLTPLQKVNIMIDSTVDRLIDNEQFQKIMMREQLSSERTTIVSKYIRDMKIRNSELMKRLITEGQEAGYFRKNIDMSLLSITLYGTIHHAIATQDYYKTLNNIEHLSGEEFRSFLKMRLKRHLKSLFKSAVFNENHT</sequence>
<feature type="domain" description="HTH tetR-type" evidence="3">
    <location>
        <begin position="4"/>
        <end position="64"/>
    </location>
</feature>
<dbReference type="AlphaFoldDB" id="A0A3D8Y2Q2"/>
<evidence type="ECO:0000256" key="1">
    <source>
        <dbReference type="ARBA" id="ARBA00023125"/>
    </source>
</evidence>
<evidence type="ECO:0000313" key="4">
    <source>
        <dbReference type="EMBL" id="REA55959.1"/>
    </source>
</evidence>
<reference evidence="4 5" key="1">
    <citation type="submission" date="2018-07" db="EMBL/GenBank/DDBJ databases">
        <title>Dyadobacter roseus sp. nov., isolated from rose rhizosphere soil.</title>
        <authorList>
            <person name="Chen L."/>
        </authorList>
    </citation>
    <scope>NUCLEOTIDE SEQUENCE [LARGE SCALE GENOMIC DNA]</scope>
    <source>
        <strain evidence="4 5">RS19</strain>
    </source>
</reference>
<proteinExistence type="predicted"/>
<dbReference type="EMBL" id="QNUL01000043">
    <property type="protein sequence ID" value="REA55959.1"/>
    <property type="molecule type" value="Genomic_DNA"/>
</dbReference>
<gene>
    <name evidence="4" type="ORF">DSL64_27560</name>
</gene>
<dbReference type="OrthoDB" id="9789566at2"/>
<dbReference type="PANTHER" id="PTHR30328:SF54">
    <property type="entry name" value="HTH-TYPE TRANSCRIPTIONAL REPRESSOR SCO4008"/>
    <property type="match status" value="1"/>
</dbReference>
<accession>A0A3D8Y2Q2</accession>
<organism evidence="4 5">
    <name type="scientific">Dyadobacter luteus</name>
    <dbReference type="NCBI Taxonomy" id="2259619"/>
    <lineage>
        <taxon>Bacteria</taxon>
        <taxon>Pseudomonadati</taxon>
        <taxon>Bacteroidota</taxon>
        <taxon>Cytophagia</taxon>
        <taxon>Cytophagales</taxon>
        <taxon>Spirosomataceae</taxon>
        <taxon>Dyadobacter</taxon>
    </lineage>
</organism>
<dbReference type="Pfam" id="PF00440">
    <property type="entry name" value="TetR_N"/>
    <property type="match status" value="1"/>
</dbReference>
<dbReference type="PROSITE" id="PS50977">
    <property type="entry name" value="HTH_TETR_2"/>
    <property type="match status" value="1"/>
</dbReference>
<dbReference type="SUPFAM" id="SSF46689">
    <property type="entry name" value="Homeodomain-like"/>
    <property type="match status" value="1"/>
</dbReference>
<dbReference type="InterPro" id="IPR001647">
    <property type="entry name" value="HTH_TetR"/>
</dbReference>
<dbReference type="InterPro" id="IPR036271">
    <property type="entry name" value="Tet_transcr_reg_TetR-rel_C_sf"/>
</dbReference>
<dbReference type="InterPro" id="IPR050109">
    <property type="entry name" value="HTH-type_TetR-like_transc_reg"/>
</dbReference>
<comment type="caution">
    <text evidence="4">The sequence shown here is derived from an EMBL/GenBank/DDBJ whole genome shotgun (WGS) entry which is preliminary data.</text>
</comment>
<feature type="DNA-binding region" description="H-T-H motif" evidence="2">
    <location>
        <begin position="27"/>
        <end position="46"/>
    </location>
</feature>
<dbReference type="RefSeq" id="WP_115834192.1">
    <property type="nucleotide sequence ID" value="NZ_QNUL01000043.1"/>
</dbReference>
<dbReference type="Proteomes" id="UP000256373">
    <property type="component" value="Unassembled WGS sequence"/>
</dbReference>
<dbReference type="PANTHER" id="PTHR30328">
    <property type="entry name" value="TRANSCRIPTIONAL REPRESSOR"/>
    <property type="match status" value="1"/>
</dbReference>
<protein>
    <submittedName>
        <fullName evidence="4">TetR/AcrR family transcriptional regulator</fullName>
    </submittedName>
</protein>